<comment type="caution">
    <text evidence="2">The sequence shown here is derived from an EMBL/GenBank/DDBJ whole genome shotgun (WGS) entry which is preliminary data.</text>
</comment>
<evidence type="ECO:0008006" key="4">
    <source>
        <dbReference type="Google" id="ProtNLM"/>
    </source>
</evidence>
<evidence type="ECO:0000313" key="3">
    <source>
        <dbReference type="Proteomes" id="UP001287286"/>
    </source>
</evidence>
<dbReference type="EMBL" id="JAWRVI010000004">
    <property type="protein sequence ID" value="KAK4094083.1"/>
    <property type="molecule type" value="Genomic_DNA"/>
</dbReference>
<feature type="region of interest" description="Disordered" evidence="1">
    <location>
        <begin position="168"/>
        <end position="356"/>
    </location>
</feature>
<name>A0ABR0CED5_PURLI</name>
<gene>
    <name evidence="2" type="ORF">Purlil1_1574</name>
</gene>
<protein>
    <recommendedName>
        <fullName evidence="4">Phosphoglycerate mutase family protein</fullName>
    </recommendedName>
</protein>
<feature type="compositionally biased region" description="Polar residues" evidence="1">
    <location>
        <begin position="454"/>
        <end position="466"/>
    </location>
</feature>
<proteinExistence type="predicted"/>
<evidence type="ECO:0000313" key="2">
    <source>
        <dbReference type="EMBL" id="KAK4094083.1"/>
    </source>
</evidence>
<evidence type="ECO:0000256" key="1">
    <source>
        <dbReference type="SAM" id="MobiDB-lite"/>
    </source>
</evidence>
<feature type="compositionally biased region" description="Basic and acidic residues" evidence="1">
    <location>
        <begin position="383"/>
        <end position="401"/>
    </location>
</feature>
<accession>A0ABR0CED5</accession>
<feature type="region of interest" description="Disordered" evidence="1">
    <location>
        <begin position="379"/>
        <end position="470"/>
    </location>
</feature>
<feature type="compositionally biased region" description="Basic and acidic residues" evidence="1">
    <location>
        <begin position="312"/>
        <end position="322"/>
    </location>
</feature>
<dbReference type="Proteomes" id="UP001287286">
    <property type="component" value="Unassembled WGS sequence"/>
</dbReference>
<reference evidence="2 3" key="1">
    <citation type="journal article" date="2024" name="Microbiol. Resour. Announc.">
        <title>Genome annotations for the ascomycete fungi Trichoderma harzianum, Trichoderma aggressivum, and Purpureocillium lilacinum.</title>
        <authorList>
            <person name="Beijen E.P.W."/>
            <person name="Ohm R.A."/>
        </authorList>
    </citation>
    <scope>NUCLEOTIDE SEQUENCE [LARGE SCALE GENOMIC DNA]</scope>
    <source>
        <strain evidence="2 3">CBS 150709</strain>
    </source>
</reference>
<keyword evidence="3" id="KW-1185">Reference proteome</keyword>
<feature type="compositionally biased region" description="Polar residues" evidence="1">
    <location>
        <begin position="264"/>
        <end position="278"/>
    </location>
</feature>
<sequence>MERTLKRPISARLRLNGPSISTGAHHGNLAAQRGQHARPMGPAACLSATWASGRRRAKACLSTKCGSTHGGACCVWHWVRSDTWDSMSHLASLGGPAKITPAAFIALPDDDSCRQGSADGRHGTGVSPPTVAQTNTCAAATHQSRVYSWRRWPAAALRCEREIAWGASPAQRSGSPVGGERRAEGTGLIHSRPDGMLPFDLACPGQRVARNLDQPRAASPPAPAPRGRNLERVGLAPPRIRPKIEGTEPSHLGSAPGDHAAGQESPSKEASLSQSAGSPSHHHPPARLSGQAGPPSTSNTCRERRHAVVLLRHGERQPEHWEQCSQKSGPRPFRRLSGTPSEKWLQRTTTTHRQPAHTVLRGQTSVADPFVDVDRRLRIRPARGRETKEGGTREGPREMTRHASQPSSSKKEGVQPAMGGCVPGAGTRPCMRSPQSAVRTGWAGSPKRMHAASSPGTAANPTTANRESAPRRSMAFSFAAVHLGARKKQFLLLASSSCASPHPPGTELPFRIPTIMPSGLQALLCAQSESTTTHPGRGVAETLPAMWLAVKGGSTSIHHHLAVLLHLVQGTWGGGEGESESLLDD</sequence>
<organism evidence="2 3">
    <name type="scientific">Purpureocillium lilacinum</name>
    <name type="common">Paecilomyces lilacinus</name>
    <dbReference type="NCBI Taxonomy" id="33203"/>
    <lineage>
        <taxon>Eukaryota</taxon>
        <taxon>Fungi</taxon>
        <taxon>Dikarya</taxon>
        <taxon>Ascomycota</taxon>
        <taxon>Pezizomycotina</taxon>
        <taxon>Sordariomycetes</taxon>
        <taxon>Hypocreomycetidae</taxon>
        <taxon>Hypocreales</taxon>
        <taxon>Ophiocordycipitaceae</taxon>
        <taxon>Purpureocillium</taxon>
    </lineage>
</organism>